<evidence type="ECO:0000313" key="2">
    <source>
        <dbReference type="EMBL" id="MEN2791754.1"/>
    </source>
</evidence>
<organism evidence="2 3">
    <name type="scientific">Sphingomonas oligophenolica</name>
    <dbReference type="NCBI Taxonomy" id="301154"/>
    <lineage>
        <taxon>Bacteria</taxon>
        <taxon>Pseudomonadati</taxon>
        <taxon>Pseudomonadota</taxon>
        <taxon>Alphaproteobacteria</taxon>
        <taxon>Sphingomonadales</taxon>
        <taxon>Sphingomonadaceae</taxon>
        <taxon>Sphingomonas</taxon>
    </lineage>
</organism>
<evidence type="ECO:0000256" key="1">
    <source>
        <dbReference type="SAM" id="MobiDB-lite"/>
    </source>
</evidence>
<feature type="compositionally biased region" description="Low complexity" evidence="1">
    <location>
        <begin position="147"/>
        <end position="166"/>
    </location>
</feature>
<comment type="caution">
    <text evidence="2">The sequence shown here is derived from an EMBL/GenBank/DDBJ whole genome shotgun (WGS) entry which is preliminary data.</text>
</comment>
<evidence type="ECO:0000313" key="3">
    <source>
        <dbReference type="Proteomes" id="UP001419910"/>
    </source>
</evidence>
<dbReference type="Gene3D" id="1.10.10.60">
    <property type="entry name" value="Homeodomain-like"/>
    <property type="match status" value="1"/>
</dbReference>
<name>A0ABU9Y7I0_9SPHN</name>
<protein>
    <recommendedName>
        <fullName evidence="4">Helix-turn-helix domain-containing protein</fullName>
    </recommendedName>
</protein>
<evidence type="ECO:0008006" key="4">
    <source>
        <dbReference type="Google" id="ProtNLM"/>
    </source>
</evidence>
<reference evidence="2 3" key="1">
    <citation type="submission" date="2024-05" db="EMBL/GenBank/DDBJ databases">
        <authorList>
            <person name="Liu Q."/>
            <person name="Xin Y.-H."/>
        </authorList>
    </citation>
    <scope>NUCLEOTIDE SEQUENCE [LARGE SCALE GENOMIC DNA]</scope>
    <source>
        <strain evidence="2 3">CGMCC 1.10181</strain>
    </source>
</reference>
<keyword evidence="3" id="KW-1185">Reference proteome</keyword>
<sequence length="242" mass="26655">MIYSPDFADQARAMCRLGATDEELAEHFGVCVRTIYRWRNTHEEFAEAVVAGKEHADARVERALYSRAVGCSVQRTKVFKHAGDPDPVYATCTEHLPPDPVAALNWLRVRQPKKWGGQAEDKDEPGIIEMFERALARVNDPESPFRAEPCQTQPEAAQPEPEPGAATKPEADPEPISEPPPAPDPASNPGRPPKSPPPPLPVPLPVPEEPPRAIFHIPVYAPITPGPPEWLVPPAARRPKIR</sequence>
<dbReference type="Proteomes" id="UP001419910">
    <property type="component" value="Unassembled WGS sequence"/>
</dbReference>
<accession>A0ABU9Y7I0</accession>
<feature type="compositionally biased region" description="Pro residues" evidence="1">
    <location>
        <begin position="176"/>
        <end position="208"/>
    </location>
</feature>
<dbReference type="EMBL" id="JBDIME010000020">
    <property type="protein sequence ID" value="MEN2791754.1"/>
    <property type="molecule type" value="Genomic_DNA"/>
</dbReference>
<feature type="region of interest" description="Disordered" evidence="1">
    <location>
        <begin position="142"/>
        <end position="242"/>
    </location>
</feature>
<gene>
    <name evidence="2" type="ORF">ABC974_19135</name>
</gene>
<proteinExistence type="predicted"/>